<dbReference type="OMA" id="FEDWGCD"/>
<dbReference type="PIRSF" id="PIRSF500154">
    <property type="entry name" value="RPB6"/>
    <property type="match status" value="1"/>
</dbReference>
<evidence type="ECO:0000313" key="10">
    <source>
        <dbReference type="Proteomes" id="UP000006310"/>
    </source>
</evidence>
<dbReference type="GO" id="GO:0042797">
    <property type="term" value="P:tRNA transcription by RNA polymerase III"/>
    <property type="evidence" value="ECO:0007669"/>
    <property type="project" value="TreeGrafter"/>
</dbReference>
<dbReference type="SUPFAM" id="SSF63562">
    <property type="entry name" value="RPB6/omega subunit-like"/>
    <property type="match status" value="1"/>
</dbReference>
<protein>
    <recommendedName>
        <fullName evidence="2">DNA-directed RNA polymerases I, II, and III subunit RPABC2</fullName>
    </recommendedName>
</protein>
<dbReference type="HOGENOM" id="CLU_112527_0_2_1"/>
<evidence type="ECO:0000256" key="2">
    <source>
        <dbReference type="ARBA" id="ARBA00020808"/>
    </source>
</evidence>
<evidence type="ECO:0000256" key="1">
    <source>
        <dbReference type="ARBA" id="ARBA00004123"/>
    </source>
</evidence>
<evidence type="ECO:0000256" key="8">
    <source>
        <dbReference type="SAM" id="MobiDB-lite"/>
    </source>
</evidence>
<evidence type="ECO:0000256" key="7">
    <source>
        <dbReference type="ARBA" id="ARBA00025773"/>
    </source>
</evidence>
<dbReference type="GeneID" id="34526778"/>
<comment type="subcellular location">
    <subcellularLocation>
        <location evidence="1">Nucleus</location>
    </subcellularLocation>
</comment>
<dbReference type="Proteomes" id="UP000006310">
    <property type="component" value="Chromosome 6"/>
</dbReference>
<dbReference type="InterPro" id="IPR036161">
    <property type="entry name" value="RPB6/omega-like_sf"/>
</dbReference>
<proteinExistence type="inferred from homology"/>
<dbReference type="InterPro" id="IPR006110">
    <property type="entry name" value="Pol_omega/Rpo6/RPB6"/>
</dbReference>
<accession>J7RNE6</accession>
<dbReference type="eggNOG" id="KOG3405">
    <property type="taxonomic scope" value="Eukaryota"/>
</dbReference>
<evidence type="ECO:0000256" key="4">
    <source>
        <dbReference type="ARBA" id="ARBA00022553"/>
    </source>
</evidence>
<dbReference type="GO" id="GO:0005665">
    <property type="term" value="C:RNA polymerase II, core complex"/>
    <property type="evidence" value="ECO:0007669"/>
    <property type="project" value="InterPro"/>
</dbReference>
<dbReference type="PIRSF" id="PIRSF000778">
    <property type="entry name" value="RpoK/RPB6"/>
    <property type="match status" value="1"/>
</dbReference>
<keyword evidence="5" id="KW-0804">Transcription</keyword>
<keyword evidence="6" id="KW-0539">Nucleus</keyword>
<organism evidence="9 10">
    <name type="scientific">Huiozyma naganishii (strain ATCC MYA-139 / BCRC 22969 / CBS 8797 / KCTC 17520 / NBRC 10181 / NCYC 3082 / Yp74L-3)</name>
    <name type="common">Yeast</name>
    <name type="synonym">Kazachstania naganishii</name>
    <dbReference type="NCBI Taxonomy" id="1071383"/>
    <lineage>
        <taxon>Eukaryota</taxon>
        <taxon>Fungi</taxon>
        <taxon>Dikarya</taxon>
        <taxon>Ascomycota</taxon>
        <taxon>Saccharomycotina</taxon>
        <taxon>Saccharomycetes</taxon>
        <taxon>Saccharomycetales</taxon>
        <taxon>Saccharomycetaceae</taxon>
        <taxon>Huiozyma</taxon>
    </lineage>
</organism>
<dbReference type="PROSITE" id="PS01111">
    <property type="entry name" value="RNA_POL_K_14KD"/>
    <property type="match status" value="1"/>
</dbReference>
<dbReference type="GO" id="GO:0006362">
    <property type="term" value="P:transcription elongation by RNA polymerase I"/>
    <property type="evidence" value="ECO:0007669"/>
    <property type="project" value="UniProtKB-ARBA"/>
</dbReference>
<sequence length="160" mass="18047">MSDYEDAFNDGNENFEDFDMEHFSDEDDVAVSAKREENGNGAGPNGVKGEDGKMIIASNADGTAVEEHTRRKTLKEKAIPRDERSTTPYMTKYERARILGTRALQISMNAPVFVDLEGETDPLKIATKELMEKKIPLVIRRYLPDGSFEDWTVEELIVDV</sequence>
<dbReference type="GO" id="GO:0005666">
    <property type="term" value="C:RNA polymerase III complex"/>
    <property type="evidence" value="ECO:0007669"/>
    <property type="project" value="TreeGrafter"/>
</dbReference>
<name>J7RNE6_HUIN7</name>
<dbReference type="FunFam" id="3.90.940.10:FF:000004">
    <property type="entry name" value="DNA-directed RNA polymerases I, II, and III subunit RPABC2"/>
    <property type="match status" value="1"/>
</dbReference>
<reference evidence="9 10" key="1">
    <citation type="journal article" date="2011" name="Proc. Natl. Acad. Sci. U.S.A.">
        <title>Evolutionary erosion of yeast sex chromosomes by mating-type switching accidents.</title>
        <authorList>
            <person name="Gordon J.L."/>
            <person name="Armisen D."/>
            <person name="Proux-Wera E."/>
            <person name="Oheigeartaigh S.S."/>
            <person name="Byrne K.P."/>
            <person name="Wolfe K.H."/>
        </authorList>
    </citation>
    <scope>NUCLEOTIDE SEQUENCE [LARGE SCALE GENOMIC DNA]</scope>
    <source>
        <strain evidence="10">ATCC MYA-139 / BCRC 22969 / CBS 8797 / CCRC 22969 / KCTC 17520 / NBRC 10181 / NCYC 3082</strain>
    </source>
</reference>
<evidence type="ECO:0000256" key="6">
    <source>
        <dbReference type="ARBA" id="ARBA00023242"/>
    </source>
</evidence>
<dbReference type="STRING" id="1071383.J7RNE6"/>
<keyword evidence="10" id="KW-1185">Reference proteome</keyword>
<dbReference type="GO" id="GO:0003677">
    <property type="term" value="F:DNA binding"/>
    <property type="evidence" value="ECO:0007669"/>
    <property type="project" value="InterPro"/>
</dbReference>
<comment type="similarity">
    <text evidence="7">Belongs to the archaeal Rpo6/eukaryotic RPB6 RNA polymerase subunit family.</text>
</comment>
<dbReference type="GO" id="GO:0005736">
    <property type="term" value="C:RNA polymerase I complex"/>
    <property type="evidence" value="ECO:0007669"/>
    <property type="project" value="UniProtKB-ARBA"/>
</dbReference>
<dbReference type="SMART" id="SM01409">
    <property type="entry name" value="RNA_pol_Rpb6"/>
    <property type="match status" value="1"/>
</dbReference>
<feature type="region of interest" description="Disordered" evidence="8">
    <location>
        <begin position="1"/>
        <end position="52"/>
    </location>
</feature>
<dbReference type="NCBIfam" id="NF002208">
    <property type="entry name" value="PRK01099.1-3"/>
    <property type="match status" value="1"/>
</dbReference>
<dbReference type="InterPro" id="IPR028363">
    <property type="entry name" value="RPB6"/>
</dbReference>
<evidence type="ECO:0000256" key="3">
    <source>
        <dbReference type="ARBA" id="ARBA00022478"/>
    </source>
</evidence>
<dbReference type="GO" id="GO:0003899">
    <property type="term" value="F:DNA-directed RNA polymerase activity"/>
    <property type="evidence" value="ECO:0007669"/>
    <property type="project" value="InterPro"/>
</dbReference>
<reference evidence="10" key="2">
    <citation type="submission" date="2012-08" db="EMBL/GenBank/DDBJ databases">
        <title>Genome sequence of Kazachstania naganishii.</title>
        <authorList>
            <person name="Gordon J.L."/>
            <person name="Armisen D."/>
            <person name="Proux-Wera E."/>
            <person name="OhEigeartaigh S.S."/>
            <person name="Byrne K.P."/>
            <person name="Wolfe K.H."/>
        </authorList>
    </citation>
    <scope>NUCLEOTIDE SEQUENCE [LARGE SCALE GENOMIC DNA]</scope>
    <source>
        <strain evidence="10">ATCC MYA-139 / BCRC 22969 / CBS 8797 / CCRC 22969 / KCTC 17520 / NBRC 10181 / NCYC 3082</strain>
    </source>
</reference>
<dbReference type="EMBL" id="HE978319">
    <property type="protein sequence ID" value="CCK71063.1"/>
    <property type="molecule type" value="Genomic_DNA"/>
</dbReference>
<dbReference type="Pfam" id="PF01192">
    <property type="entry name" value="RNA_pol_Rpb6"/>
    <property type="match status" value="1"/>
</dbReference>
<keyword evidence="3" id="KW-0240">DNA-directed RNA polymerase</keyword>
<dbReference type="GO" id="GO:0006366">
    <property type="term" value="P:transcription by RNA polymerase II"/>
    <property type="evidence" value="ECO:0007669"/>
    <property type="project" value="TreeGrafter"/>
</dbReference>
<dbReference type="OrthoDB" id="259769at2759"/>
<dbReference type="RefSeq" id="XP_022465309.1">
    <property type="nucleotide sequence ID" value="XM_022608855.1"/>
</dbReference>
<dbReference type="Gene3D" id="3.90.940.10">
    <property type="match status" value="1"/>
</dbReference>
<dbReference type="AlphaFoldDB" id="J7RNE6"/>
<dbReference type="InterPro" id="IPR020708">
    <property type="entry name" value="DNA-dir_RNA_polK_14-18kDa_CS"/>
</dbReference>
<keyword evidence="4" id="KW-0597">Phosphoprotein</keyword>
<evidence type="ECO:0000313" key="9">
    <source>
        <dbReference type="EMBL" id="CCK71063.1"/>
    </source>
</evidence>
<dbReference type="PANTHER" id="PTHR47227:SF5">
    <property type="entry name" value="DNA-DIRECTED RNA POLYMERASES I, II, AND III SUBUNIT RPABC2"/>
    <property type="match status" value="1"/>
</dbReference>
<gene>
    <name evidence="9" type="primary">KNAG0F03990</name>
    <name evidence="9" type="ordered locus">KNAG_0F03990</name>
</gene>
<evidence type="ECO:0000256" key="5">
    <source>
        <dbReference type="ARBA" id="ARBA00023163"/>
    </source>
</evidence>
<dbReference type="KEGG" id="kng:KNAG_0F03990"/>
<dbReference type="PANTHER" id="PTHR47227">
    <property type="entry name" value="DNA-DIRECTED RNA POLYMERASE SUBUNIT K"/>
    <property type="match status" value="1"/>
</dbReference>
<dbReference type="InterPro" id="IPR006111">
    <property type="entry name" value="Rpo6/Rpb6"/>
</dbReference>
<feature type="compositionally biased region" description="Acidic residues" evidence="8">
    <location>
        <begin position="1"/>
        <end position="29"/>
    </location>
</feature>